<evidence type="ECO:0000256" key="2">
    <source>
        <dbReference type="ARBA" id="ARBA00023125"/>
    </source>
</evidence>
<reference evidence="5 8" key="2">
    <citation type="submission" date="2020-08" db="EMBL/GenBank/DDBJ databases">
        <title>Genomic Encyclopedia of Type Strains, Phase IV (KMG-IV): sequencing the most valuable type-strain genomes for metagenomic binning, comparative biology and taxonomic classification.</title>
        <authorList>
            <person name="Goeker M."/>
        </authorList>
    </citation>
    <scope>NUCLEOTIDE SEQUENCE [LARGE SCALE GENOMIC DNA]</scope>
    <source>
        <strain evidence="5 8">DSM 100021</strain>
    </source>
</reference>
<dbReference type="EMBL" id="MKIN01000020">
    <property type="protein sequence ID" value="OLP51125.1"/>
    <property type="molecule type" value="Genomic_DNA"/>
</dbReference>
<dbReference type="OrthoDB" id="511972at2"/>
<keyword evidence="2 5" id="KW-0238">DNA-binding</keyword>
<dbReference type="EMBL" id="JACIED010000005">
    <property type="protein sequence ID" value="MBB4009599.1"/>
    <property type="molecule type" value="Genomic_DNA"/>
</dbReference>
<dbReference type="Pfam" id="PF01047">
    <property type="entry name" value="MarR"/>
    <property type="match status" value="1"/>
</dbReference>
<evidence type="ECO:0000313" key="7">
    <source>
        <dbReference type="Proteomes" id="UP000185598"/>
    </source>
</evidence>
<dbReference type="PANTHER" id="PTHR42756">
    <property type="entry name" value="TRANSCRIPTIONAL REGULATOR, MARR"/>
    <property type="match status" value="1"/>
</dbReference>
<evidence type="ECO:0000313" key="5">
    <source>
        <dbReference type="EMBL" id="MBB4009599.1"/>
    </source>
</evidence>
<dbReference type="InterPro" id="IPR036388">
    <property type="entry name" value="WH-like_DNA-bd_sf"/>
</dbReference>
<proteinExistence type="predicted"/>
<feature type="domain" description="HTH marR-type" evidence="4">
    <location>
        <begin position="6"/>
        <end position="138"/>
    </location>
</feature>
<dbReference type="Gene3D" id="1.10.10.10">
    <property type="entry name" value="Winged helix-like DNA-binding domain superfamily/Winged helix DNA-binding domain"/>
    <property type="match status" value="1"/>
</dbReference>
<protein>
    <submittedName>
        <fullName evidence="5 6">MarR family transcriptional regulator</fullName>
    </submittedName>
</protein>
<dbReference type="Proteomes" id="UP000185598">
    <property type="component" value="Unassembled WGS sequence"/>
</dbReference>
<dbReference type="GO" id="GO:0003677">
    <property type="term" value="F:DNA binding"/>
    <property type="evidence" value="ECO:0007669"/>
    <property type="project" value="UniProtKB-KW"/>
</dbReference>
<dbReference type="SMART" id="SM00347">
    <property type="entry name" value="HTH_MARR"/>
    <property type="match status" value="1"/>
</dbReference>
<dbReference type="STRING" id="887144.BJF91_06460"/>
<dbReference type="PROSITE" id="PS50995">
    <property type="entry name" value="HTH_MARR_2"/>
    <property type="match status" value="1"/>
</dbReference>
<dbReference type="RefSeq" id="WP_075613827.1">
    <property type="nucleotide sequence ID" value="NZ_JACIED010000005.1"/>
</dbReference>
<accession>A0A1Q9A981</accession>
<dbReference type="GO" id="GO:0003700">
    <property type="term" value="F:DNA-binding transcription factor activity"/>
    <property type="evidence" value="ECO:0007669"/>
    <property type="project" value="InterPro"/>
</dbReference>
<organism evidence="6 7">
    <name type="scientific">Allorhizobium taibaishanense</name>
    <dbReference type="NCBI Taxonomy" id="887144"/>
    <lineage>
        <taxon>Bacteria</taxon>
        <taxon>Pseudomonadati</taxon>
        <taxon>Pseudomonadota</taxon>
        <taxon>Alphaproteobacteria</taxon>
        <taxon>Hyphomicrobiales</taxon>
        <taxon>Rhizobiaceae</taxon>
        <taxon>Rhizobium/Agrobacterium group</taxon>
        <taxon>Allorhizobium</taxon>
    </lineage>
</organism>
<evidence type="ECO:0000313" key="8">
    <source>
        <dbReference type="Proteomes" id="UP000544107"/>
    </source>
</evidence>
<sequence>MVFDRRQSPTYLVSQLAKEFGRALQARAEGLGFSAGQFPILLELWQEQGLTQKQLLERVDVEQATMANTLSRMERDGLIDRKPHPTDRRAQLIFLTPRGEGLRDQAISAACEADDALFHGFRRFERELLLEFIRQALDNARRADTGGSAVNS</sequence>
<keyword evidence="7" id="KW-1185">Reference proteome</keyword>
<comment type="caution">
    <text evidence="6">The sequence shown here is derived from an EMBL/GenBank/DDBJ whole genome shotgun (WGS) entry which is preliminary data.</text>
</comment>
<dbReference type="Proteomes" id="UP000544107">
    <property type="component" value="Unassembled WGS sequence"/>
</dbReference>
<evidence type="ECO:0000259" key="4">
    <source>
        <dbReference type="PROSITE" id="PS50995"/>
    </source>
</evidence>
<dbReference type="SUPFAM" id="SSF46785">
    <property type="entry name" value="Winged helix' DNA-binding domain"/>
    <property type="match status" value="1"/>
</dbReference>
<keyword evidence="3" id="KW-0804">Transcription</keyword>
<keyword evidence="1" id="KW-0805">Transcription regulation</keyword>
<dbReference type="PROSITE" id="PS01117">
    <property type="entry name" value="HTH_MARR_1"/>
    <property type="match status" value="1"/>
</dbReference>
<evidence type="ECO:0000256" key="1">
    <source>
        <dbReference type="ARBA" id="ARBA00023015"/>
    </source>
</evidence>
<name>A0A1Q9A981_9HYPH</name>
<dbReference type="PANTHER" id="PTHR42756:SF1">
    <property type="entry name" value="TRANSCRIPTIONAL REPRESSOR OF EMRAB OPERON"/>
    <property type="match status" value="1"/>
</dbReference>
<dbReference type="InterPro" id="IPR036390">
    <property type="entry name" value="WH_DNA-bd_sf"/>
</dbReference>
<dbReference type="InterPro" id="IPR000835">
    <property type="entry name" value="HTH_MarR-typ"/>
</dbReference>
<gene>
    <name evidence="6" type="ORF">BJF91_06460</name>
    <name evidence="5" type="ORF">GGQ71_003887</name>
</gene>
<reference evidence="6 7" key="1">
    <citation type="submission" date="2016-09" db="EMBL/GenBank/DDBJ databases">
        <title>Rhizobium oryziradicis sp. nov., isolated from the root of rice.</title>
        <authorList>
            <person name="Zhao J."/>
            <person name="Zhang X."/>
        </authorList>
    </citation>
    <scope>NUCLEOTIDE SEQUENCE [LARGE SCALE GENOMIC DNA]</scope>
    <source>
        <strain evidence="6 7">14971</strain>
    </source>
</reference>
<evidence type="ECO:0000256" key="3">
    <source>
        <dbReference type="ARBA" id="ARBA00023163"/>
    </source>
</evidence>
<dbReference type="InterPro" id="IPR023187">
    <property type="entry name" value="Tscrpt_reg_MarR-type_CS"/>
</dbReference>
<dbReference type="AlphaFoldDB" id="A0A1Q9A981"/>
<evidence type="ECO:0000313" key="6">
    <source>
        <dbReference type="EMBL" id="OLP51125.1"/>
    </source>
</evidence>
<dbReference type="PRINTS" id="PR00598">
    <property type="entry name" value="HTHMARR"/>
</dbReference>